<accession>A0AAD1C5R1</accession>
<keyword evidence="2" id="KW-1185">Reference proteome</keyword>
<sequence>MNALNIACWRDRFLTSVRNVREASDTLSQTHALFHAIGMISGALMLDAISAAEGNRLHALIDSANDCRRLEDITKPAYTRRLDPAPTQEQTA</sequence>
<protein>
    <submittedName>
        <fullName evidence="1">Uncharacterized protein</fullName>
    </submittedName>
</protein>
<dbReference type="EMBL" id="AP014862">
    <property type="protein sequence ID" value="BAU76149.1"/>
    <property type="molecule type" value="Genomic_DNA"/>
</dbReference>
<reference evidence="1 2" key="2">
    <citation type="journal article" date="2017" name="Int. J. Syst. Evol. Microbiol.">
        <title>Pseudomonas furukawaii sp. nov., a polychlorinated biphenyl-degrading bacterium isolated from biphenyl-contaminated soil in Japan.</title>
        <authorList>
            <person name="Kimura N."/>
            <person name="Watanabe T."/>
            <person name="Suenaga H."/>
            <person name="Fujihara H."/>
            <person name="Futagami T."/>
            <person name="Goto M."/>
            <person name="Hanada S."/>
            <person name="Hirose J."/>
        </authorList>
    </citation>
    <scope>NUCLEOTIDE SEQUENCE [LARGE SCALE GENOMIC DNA]</scope>
    <source>
        <strain evidence="2">DSM 10086 / NBRC 110670 / KF707</strain>
    </source>
</reference>
<proteinExistence type="predicted"/>
<dbReference type="AlphaFoldDB" id="A0AAD1C5R1"/>
<dbReference type="Proteomes" id="UP000218554">
    <property type="component" value="Chromosome"/>
</dbReference>
<dbReference type="RefSeq" id="WP_004421226.1">
    <property type="nucleotide sequence ID" value="NZ_AJMR01000099.1"/>
</dbReference>
<evidence type="ECO:0000313" key="1">
    <source>
        <dbReference type="EMBL" id="BAU76149.1"/>
    </source>
</evidence>
<reference evidence="2" key="1">
    <citation type="submission" date="2015-05" db="EMBL/GenBank/DDBJ databases">
        <title>Draft genome sequencing of a biphenyl-degrading bacterium, Pseudomonas balearica KF707 (=NBRC110670).</title>
        <authorList>
            <person name="Kimura N."/>
            <person name="Hirose J."/>
            <person name="Watanabe T."/>
            <person name="Suenaga H."/>
            <person name="Fujihara H."/>
            <person name="Noguchi M."/>
            <person name="Hashimoto M."/>
            <person name="Shimodaira J."/>
            <person name="Tsuchikane K."/>
            <person name="Hosoyama A."/>
            <person name="Yamazoe A."/>
            <person name="Fujita N."/>
            <person name="Furukawa K."/>
        </authorList>
    </citation>
    <scope>NUCLEOTIDE SEQUENCE [LARGE SCALE GENOMIC DNA]</scope>
    <source>
        <strain evidence="2">DSM 10086 / NBRC 110670 / KF707</strain>
    </source>
</reference>
<dbReference type="KEGG" id="pfuw:KF707C_44610"/>
<evidence type="ECO:0000313" key="2">
    <source>
        <dbReference type="Proteomes" id="UP000218554"/>
    </source>
</evidence>
<gene>
    <name evidence="1" type="ORF">KF707C_44610</name>
</gene>
<name>A0AAD1C5R1_METFU</name>
<organism evidence="1 2">
    <name type="scientific">Metapseudomonas furukawaii</name>
    <name type="common">Pseudomonas furukawaii</name>
    <dbReference type="NCBI Taxonomy" id="1149133"/>
    <lineage>
        <taxon>Bacteria</taxon>
        <taxon>Pseudomonadati</taxon>
        <taxon>Pseudomonadota</taxon>
        <taxon>Gammaproteobacteria</taxon>
        <taxon>Pseudomonadales</taxon>
        <taxon>Pseudomonadaceae</taxon>
        <taxon>Metapseudomonas</taxon>
    </lineage>
</organism>